<dbReference type="EMBL" id="VWPK01000021">
    <property type="protein sequence ID" value="KAA5611415.1"/>
    <property type="molecule type" value="Genomic_DNA"/>
</dbReference>
<dbReference type="PANTHER" id="PTHR42941:SF1">
    <property type="entry name" value="SLL1037 PROTEIN"/>
    <property type="match status" value="1"/>
</dbReference>
<feature type="signal peptide" evidence="1">
    <location>
        <begin position="1"/>
        <end position="23"/>
    </location>
</feature>
<evidence type="ECO:0000256" key="1">
    <source>
        <dbReference type="SAM" id="SignalP"/>
    </source>
</evidence>
<keyword evidence="1" id="KW-0732">Signal</keyword>
<dbReference type="Proteomes" id="UP000325255">
    <property type="component" value="Unassembled WGS sequence"/>
</dbReference>
<dbReference type="AlphaFoldDB" id="A0A5M6IVH5"/>
<evidence type="ECO:0000313" key="3">
    <source>
        <dbReference type="Proteomes" id="UP000325255"/>
    </source>
</evidence>
<accession>A0A5M6IVH5</accession>
<organism evidence="2 3">
    <name type="scientific">Rhodovastum atsumiense</name>
    <dbReference type="NCBI Taxonomy" id="504468"/>
    <lineage>
        <taxon>Bacteria</taxon>
        <taxon>Pseudomonadati</taxon>
        <taxon>Pseudomonadota</taxon>
        <taxon>Alphaproteobacteria</taxon>
        <taxon>Acetobacterales</taxon>
        <taxon>Acetobacteraceae</taxon>
        <taxon>Rhodovastum</taxon>
    </lineage>
</organism>
<proteinExistence type="predicted"/>
<evidence type="ECO:0000313" key="2">
    <source>
        <dbReference type="EMBL" id="KAA5611415.1"/>
    </source>
</evidence>
<dbReference type="SUPFAM" id="SSF53850">
    <property type="entry name" value="Periplasmic binding protein-like II"/>
    <property type="match status" value="1"/>
</dbReference>
<keyword evidence="3" id="KW-1185">Reference proteome</keyword>
<dbReference type="RefSeq" id="WP_150041609.1">
    <property type="nucleotide sequence ID" value="NZ_OW485601.1"/>
</dbReference>
<feature type="chain" id="PRO_5024412024" evidence="1">
    <location>
        <begin position="24"/>
        <end position="303"/>
    </location>
</feature>
<dbReference type="Gene3D" id="3.40.190.10">
    <property type="entry name" value="Periplasmic binding protein-like II"/>
    <property type="match status" value="2"/>
</dbReference>
<comment type="caution">
    <text evidence="2">The sequence shown here is derived from an EMBL/GenBank/DDBJ whole genome shotgun (WGS) entry which is preliminary data.</text>
</comment>
<protein>
    <submittedName>
        <fullName evidence="2">TRAP transporter substrate-binding protein</fullName>
    </submittedName>
</protein>
<dbReference type="OrthoDB" id="8477520at2"/>
<sequence>MTRRVSLLGILAVLASLPSLALAQKPEAALPSVKLCTGPQDGNYDFSGIQIAQQAKGVLNVTLVQTQGSLDNLARLDKGECDAAIVQSDAYGVYLKQNSRSALNIEKSRVLYQEYLHFICNSQAGLSKITQLTRQHTILIGPLGGGTSTTWESFRLADPKRYDPIPTLPVGGLRAVNMVQEGSQAACLLFVTGLKSPQINEANQVALNSKGKLVLIAADDSDLPKLKDPKGRQIYSKATIPGGTYPGGLQPSSMFGSSVDTIAVDAVFVASTAFIDANGQAYNALLRAVNNAVPAIKNKVEAK</sequence>
<dbReference type="InterPro" id="IPR011852">
    <property type="entry name" value="TRAP_TAXI"/>
</dbReference>
<name>A0A5M6IVH5_9PROT</name>
<reference evidence="2 3" key="1">
    <citation type="submission" date="2019-09" db="EMBL/GenBank/DDBJ databases">
        <title>Genome sequence of Rhodovastum atsumiense, a diverse member of the Acetobacteraceae family of non-sulfur purple photosynthetic bacteria.</title>
        <authorList>
            <person name="Meyer T."/>
            <person name="Kyndt J."/>
        </authorList>
    </citation>
    <scope>NUCLEOTIDE SEQUENCE [LARGE SCALE GENOMIC DNA]</scope>
    <source>
        <strain evidence="2 3">DSM 21279</strain>
    </source>
</reference>
<dbReference type="PANTHER" id="PTHR42941">
    <property type="entry name" value="SLL1037 PROTEIN"/>
    <property type="match status" value="1"/>
</dbReference>
<dbReference type="Pfam" id="PF16868">
    <property type="entry name" value="NMT1_3"/>
    <property type="match status" value="1"/>
</dbReference>
<gene>
    <name evidence="2" type="ORF">F1189_14875</name>
</gene>